<evidence type="ECO:0000313" key="2">
    <source>
        <dbReference type="EMBL" id="RZT84289.1"/>
    </source>
</evidence>
<dbReference type="Proteomes" id="UP000291591">
    <property type="component" value="Unassembled WGS sequence"/>
</dbReference>
<evidence type="ECO:0000256" key="1">
    <source>
        <dbReference type="SAM" id="MobiDB-lite"/>
    </source>
</evidence>
<dbReference type="EMBL" id="SHKL01000001">
    <property type="protein sequence ID" value="RZT84289.1"/>
    <property type="molecule type" value="Genomic_DNA"/>
</dbReference>
<feature type="compositionally biased region" description="Basic and acidic residues" evidence="1">
    <location>
        <begin position="145"/>
        <end position="164"/>
    </location>
</feature>
<evidence type="ECO:0000313" key="3">
    <source>
        <dbReference type="Proteomes" id="UP000291591"/>
    </source>
</evidence>
<feature type="compositionally biased region" description="Basic and acidic residues" evidence="1">
    <location>
        <begin position="180"/>
        <end position="190"/>
    </location>
</feature>
<keyword evidence="3" id="KW-1185">Reference proteome</keyword>
<feature type="region of interest" description="Disordered" evidence="1">
    <location>
        <begin position="93"/>
        <end position="190"/>
    </location>
</feature>
<organism evidence="2 3">
    <name type="scientific">Pseudonocardia sediminis</name>
    <dbReference type="NCBI Taxonomy" id="1397368"/>
    <lineage>
        <taxon>Bacteria</taxon>
        <taxon>Bacillati</taxon>
        <taxon>Actinomycetota</taxon>
        <taxon>Actinomycetes</taxon>
        <taxon>Pseudonocardiales</taxon>
        <taxon>Pseudonocardiaceae</taxon>
        <taxon>Pseudonocardia</taxon>
    </lineage>
</organism>
<protein>
    <submittedName>
        <fullName evidence="2">Uncharacterized protein</fullName>
    </submittedName>
</protein>
<dbReference type="AlphaFoldDB" id="A0A4Q7UW41"/>
<dbReference type="RefSeq" id="WP_130288909.1">
    <property type="nucleotide sequence ID" value="NZ_SHKL01000001.1"/>
</dbReference>
<accession>A0A4Q7UW41</accession>
<proteinExistence type="predicted"/>
<dbReference type="OrthoDB" id="9869540at2"/>
<sequence length="216" mass="23090">MVTERRRDDPHRDIRSGGVAARFRPLADIGDVPDGHPATSPDGAAPPVFGTAPWGYRRSEVDSWASWVAALVAHGRNDTVRADSAEATLKATLERLEQLQRGPAVGEQADRSDGEQADGTVTPDPPSVGVLPRRIAAVPTTPDTDESRDASGHDRTDGPERATEPRPAPAPGPAGTSPTRPDRITDHPELARLQVVETTLHEVMTLLHRLAGPEKS</sequence>
<feature type="region of interest" description="Disordered" evidence="1">
    <location>
        <begin position="1"/>
        <end position="46"/>
    </location>
</feature>
<name>A0A4Q7UW41_PSEST</name>
<reference evidence="2 3" key="1">
    <citation type="submission" date="2019-02" db="EMBL/GenBank/DDBJ databases">
        <title>Sequencing the genomes of 1000 actinobacteria strains.</title>
        <authorList>
            <person name="Klenk H.-P."/>
        </authorList>
    </citation>
    <scope>NUCLEOTIDE SEQUENCE [LARGE SCALE GENOMIC DNA]</scope>
    <source>
        <strain evidence="2 3">DSM 45779</strain>
    </source>
</reference>
<gene>
    <name evidence="2" type="ORF">EV383_1127</name>
</gene>
<comment type="caution">
    <text evidence="2">The sequence shown here is derived from an EMBL/GenBank/DDBJ whole genome shotgun (WGS) entry which is preliminary data.</text>
</comment>
<feature type="compositionally biased region" description="Basic and acidic residues" evidence="1">
    <location>
        <begin position="1"/>
        <end position="15"/>
    </location>
</feature>